<dbReference type="PROSITE" id="PS51130">
    <property type="entry name" value="PDXT_SNO_2"/>
    <property type="match status" value="1"/>
</dbReference>
<keyword evidence="5" id="KW-0456">Lyase</keyword>
<feature type="active site" description="Charge relay system" evidence="7">
    <location>
        <position position="218"/>
    </location>
</feature>
<dbReference type="GO" id="GO:0005829">
    <property type="term" value="C:cytosol"/>
    <property type="evidence" value="ECO:0007669"/>
    <property type="project" value="TreeGrafter"/>
</dbReference>
<evidence type="ECO:0000313" key="10">
    <source>
        <dbReference type="Proteomes" id="UP000761534"/>
    </source>
</evidence>
<dbReference type="PANTHER" id="PTHR31559:SF0">
    <property type="entry name" value="PYRIDOXAL 5'-PHOSPHATE SYNTHASE SUBUNIT SNO1-RELATED"/>
    <property type="match status" value="1"/>
</dbReference>
<dbReference type="OrthoDB" id="2039at2759"/>
<evidence type="ECO:0000256" key="8">
    <source>
        <dbReference type="PIRSR" id="PIRSR005639-2"/>
    </source>
</evidence>
<dbReference type="Pfam" id="PF01174">
    <property type="entry name" value="SNO"/>
    <property type="match status" value="2"/>
</dbReference>
<reference evidence="9" key="1">
    <citation type="journal article" date="2019" name="G3 (Bethesda)">
        <title>Genome Assemblies of Two Rare Opportunistic Yeast Pathogens: Diutina rugosa (syn. Candida rugosa) and Trichomonascus ciferrii (syn. Candida ciferrii).</title>
        <authorList>
            <person name="Mixao V."/>
            <person name="Saus E."/>
            <person name="Hansen A.P."/>
            <person name="Lass-Florl C."/>
            <person name="Gabaldon T."/>
        </authorList>
    </citation>
    <scope>NUCLEOTIDE SEQUENCE</scope>
    <source>
        <strain evidence="9">CBS 4856</strain>
    </source>
</reference>
<dbReference type="EC" id="3.5.1.2" evidence="2"/>
<feature type="binding site" evidence="8">
    <location>
        <begin position="57"/>
        <end position="59"/>
    </location>
    <ligand>
        <name>L-glutamine</name>
        <dbReference type="ChEBI" id="CHEBI:58359"/>
    </ligand>
</feature>
<gene>
    <name evidence="9" type="ORF">TRICI_000738</name>
</gene>
<dbReference type="GO" id="GO:0004359">
    <property type="term" value="F:glutaminase activity"/>
    <property type="evidence" value="ECO:0007669"/>
    <property type="project" value="UniProtKB-EC"/>
</dbReference>
<proteinExistence type="inferred from homology"/>
<keyword evidence="10" id="KW-1185">Reference proteome</keyword>
<evidence type="ECO:0000256" key="5">
    <source>
        <dbReference type="ARBA" id="ARBA00023239"/>
    </source>
</evidence>
<dbReference type="PANTHER" id="PTHR31559">
    <property type="entry name" value="PYRIDOXAL 5'-PHOSPHATE SYNTHASE SUBUNIT SNO"/>
    <property type="match status" value="1"/>
</dbReference>
<dbReference type="AlphaFoldDB" id="A0A642VBY6"/>
<dbReference type="CDD" id="cd01749">
    <property type="entry name" value="GATase1_PB"/>
    <property type="match status" value="1"/>
</dbReference>
<dbReference type="NCBIfam" id="TIGR03800">
    <property type="entry name" value="PLP_synth_Pdx2"/>
    <property type="match status" value="1"/>
</dbReference>
<dbReference type="HAMAP" id="MF_01615">
    <property type="entry name" value="PdxT"/>
    <property type="match status" value="1"/>
</dbReference>
<evidence type="ECO:0000313" key="9">
    <source>
        <dbReference type="EMBL" id="KAA8917066.1"/>
    </source>
</evidence>
<feature type="binding site" evidence="8">
    <location>
        <begin position="150"/>
        <end position="151"/>
    </location>
    <ligand>
        <name>L-glutamine</name>
        <dbReference type="ChEBI" id="CHEBI:58359"/>
    </ligand>
</feature>
<keyword evidence="4" id="KW-0315">Glutamine amidotransferase</keyword>
<dbReference type="GO" id="GO:0008614">
    <property type="term" value="P:pyridoxine metabolic process"/>
    <property type="evidence" value="ECO:0007669"/>
    <property type="project" value="TreeGrafter"/>
</dbReference>
<dbReference type="PROSITE" id="PS51273">
    <property type="entry name" value="GATASE_TYPE_1"/>
    <property type="match status" value="1"/>
</dbReference>
<sequence length="235" mass="25828">MTQDKLTIGVLALQGAFLEHVQHLEKARSKVGVDYAVLEVRTVEELAQCQALVIPGGESTSISLVAERSELLEPLRDFVKKDKKPVWGTCAGMILLAEEATRTKKDGQELIGGLDVRVARNHFGRQTDSFIMKLPMPFLKDQTPFPCVFIRAPIVEAIISKDSHQTTESNVRAPTVGKPSSDEVKVLGTIPADKAKDGEEKIIAVQQGNVFGISFHPELSADTSIHEWWVNTCVL</sequence>
<evidence type="ECO:0000256" key="3">
    <source>
        <dbReference type="ARBA" id="ARBA00022801"/>
    </source>
</evidence>
<dbReference type="EMBL" id="SWFS01000066">
    <property type="protein sequence ID" value="KAA8917066.1"/>
    <property type="molecule type" value="Genomic_DNA"/>
</dbReference>
<dbReference type="InterPro" id="IPR021196">
    <property type="entry name" value="PdxT/SNO_CS"/>
</dbReference>
<dbReference type="VEuPathDB" id="FungiDB:TRICI_000738"/>
<dbReference type="FunFam" id="3.40.50.880:FF:000077">
    <property type="entry name" value="Unplaced genomic scaffold supercont2.4, whole genome shotgun sequence"/>
    <property type="match status" value="1"/>
</dbReference>
<dbReference type="PROSITE" id="PS01236">
    <property type="entry name" value="PDXT_SNO_1"/>
    <property type="match status" value="1"/>
</dbReference>
<evidence type="ECO:0000256" key="7">
    <source>
        <dbReference type="PIRSR" id="PIRSR005639-1"/>
    </source>
</evidence>
<evidence type="ECO:0000256" key="6">
    <source>
        <dbReference type="ARBA" id="ARBA00049534"/>
    </source>
</evidence>
<evidence type="ECO:0000256" key="4">
    <source>
        <dbReference type="ARBA" id="ARBA00022962"/>
    </source>
</evidence>
<feature type="active site" description="Charge relay system" evidence="7">
    <location>
        <position position="216"/>
    </location>
</feature>
<dbReference type="Gene3D" id="3.40.50.880">
    <property type="match status" value="1"/>
</dbReference>
<comment type="catalytic activity">
    <reaction evidence="6">
        <text>L-glutamine + H2O = L-glutamate + NH4(+)</text>
        <dbReference type="Rhea" id="RHEA:15889"/>
        <dbReference type="ChEBI" id="CHEBI:15377"/>
        <dbReference type="ChEBI" id="CHEBI:28938"/>
        <dbReference type="ChEBI" id="CHEBI:29985"/>
        <dbReference type="ChEBI" id="CHEBI:58359"/>
        <dbReference type="EC" id="3.5.1.2"/>
    </reaction>
</comment>
<dbReference type="GO" id="GO:0016829">
    <property type="term" value="F:lyase activity"/>
    <property type="evidence" value="ECO:0007669"/>
    <property type="project" value="UniProtKB-KW"/>
</dbReference>
<evidence type="ECO:0000256" key="2">
    <source>
        <dbReference type="ARBA" id="ARBA00012918"/>
    </source>
</evidence>
<dbReference type="GO" id="GO:1903600">
    <property type="term" value="C:glutaminase complex"/>
    <property type="evidence" value="ECO:0007669"/>
    <property type="project" value="TreeGrafter"/>
</dbReference>
<name>A0A642VBY6_9ASCO</name>
<dbReference type="PIRSF" id="PIRSF005639">
    <property type="entry name" value="Glut_amidoT_SNO"/>
    <property type="match status" value="1"/>
</dbReference>
<organism evidence="9 10">
    <name type="scientific">Trichomonascus ciferrii</name>
    <dbReference type="NCBI Taxonomy" id="44093"/>
    <lineage>
        <taxon>Eukaryota</taxon>
        <taxon>Fungi</taxon>
        <taxon>Dikarya</taxon>
        <taxon>Ascomycota</taxon>
        <taxon>Saccharomycotina</taxon>
        <taxon>Dipodascomycetes</taxon>
        <taxon>Dipodascales</taxon>
        <taxon>Trichomonascaceae</taxon>
        <taxon>Trichomonascus</taxon>
        <taxon>Trichomonascus ciferrii complex</taxon>
    </lineage>
</organism>
<dbReference type="SUPFAM" id="SSF52317">
    <property type="entry name" value="Class I glutamine amidotransferase-like"/>
    <property type="match status" value="1"/>
</dbReference>
<feature type="binding site" evidence="8">
    <location>
        <position position="120"/>
    </location>
    <ligand>
        <name>L-glutamine</name>
        <dbReference type="ChEBI" id="CHEBI:58359"/>
    </ligand>
</feature>
<evidence type="ECO:0000256" key="1">
    <source>
        <dbReference type="ARBA" id="ARBA00008345"/>
    </source>
</evidence>
<comment type="caution">
    <text evidence="9">The sequence shown here is derived from an EMBL/GenBank/DDBJ whole genome shotgun (WGS) entry which is preliminary data.</text>
</comment>
<dbReference type="Proteomes" id="UP000761534">
    <property type="component" value="Unassembled WGS sequence"/>
</dbReference>
<keyword evidence="3" id="KW-0378">Hydrolase</keyword>
<dbReference type="GO" id="GO:0042823">
    <property type="term" value="P:pyridoxal phosphate biosynthetic process"/>
    <property type="evidence" value="ECO:0007669"/>
    <property type="project" value="InterPro"/>
</dbReference>
<feature type="active site" description="Nucleophile" evidence="7">
    <location>
        <position position="90"/>
    </location>
</feature>
<dbReference type="InterPro" id="IPR029062">
    <property type="entry name" value="Class_I_gatase-like"/>
</dbReference>
<protein>
    <recommendedName>
        <fullName evidence="2">glutaminase</fullName>
        <ecNumber evidence="2">3.5.1.2</ecNumber>
    </recommendedName>
</protein>
<dbReference type="InterPro" id="IPR002161">
    <property type="entry name" value="PdxT/SNO"/>
</dbReference>
<comment type="similarity">
    <text evidence="1">Belongs to the glutaminase PdxT/SNO family.</text>
</comment>
<accession>A0A642VBY6</accession>